<keyword evidence="5 8" id="KW-1133">Transmembrane helix</keyword>
<feature type="region of interest" description="Disordered" evidence="7">
    <location>
        <begin position="955"/>
        <end position="1007"/>
    </location>
</feature>
<comment type="subcellular location">
    <subcellularLocation>
        <location evidence="1">Cell membrane</location>
        <topology evidence="1">Multi-pass membrane protein</topology>
    </subcellularLocation>
</comment>
<feature type="transmembrane region" description="Helical" evidence="8">
    <location>
        <begin position="20"/>
        <end position="47"/>
    </location>
</feature>
<evidence type="ECO:0000256" key="6">
    <source>
        <dbReference type="ARBA" id="ARBA00023136"/>
    </source>
</evidence>
<keyword evidence="2 8" id="KW-0812">Transmembrane</keyword>
<dbReference type="SUPFAM" id="SSF52540">
    <property type="entry name" value="P-loop containing nucleoside triphosphate hydrolases"/>
    <property type="match status" value="2"/>
</dbReference>
<keyword evidence="6 8" id="KW-0472">Membrane</keyword>
<feature type="compositionally biased region" description="Low complexity" evidence="7">
    <location>
        <begin position="565"/>
        <end position="576"/>
    </location>
</feature>
<dbReference type="NCBIfam" id="TIGR02857">
    <property type="entry name" value="CydD"/>
    <property type="match status" value="1"/>
</dbReference>
<dbReference type="EMBL" id="BAAAPN010000011">
    <property type="protein sequence ID" value="GAA1746360.1"/>
    <property type="molecule type" value="Genomic_DNA"/>
</dbReference>
<dbReference type="PANTHER" id="PTHR24221">
    <property type="entry name" value="ATP-BINDING CASSETTE SUB-FAMILY B"/>
    <property type="match status" value="1"/>
</dbReference>
<dbReference type="InterPro" id="IPR039421">
    <property type="entry name" value="Type_1_exporter"/>
</dbReference>
<comment type="caution">
    <text evidence="11">The sequence shown here is derived from an EMBL/GenBank/DDBJ whole genome shotgun (WGS) entry which is preliminary data.</text>
</comment>
<dbReference type="Gene3D" id="1.20.1560.10">
    <property type="entry name" value="ABC transporter type 1, transmembrane domain"/>
    <property type="match status" value="2"/>
</dbReference>
<gene>
    <name evidence="11" type="primary">cydD</name>
    <name evidence="11" type="ORF">GCM10009810_03590</name>
</gene>
<feature type="compositionally biased region" description="Gly residues" evidence="7">
    <location>
        <begin position="991"/>
        <end position="1000"/>
    </location>
</feature>
<evidence type="ECO:0000256" key="8">
    <source>
        <dbReference type="SAM" id="Phobius"/>
    </source>
</evidence>
<keyword evidence="4" id="KW-0067">ATP-binding</keyword>
<proteinExistence type="predicted"/>
<evidence type="ECO:0000256" key="3">
    <source>
        <dbReference type="ARBA" id="ARBA00022741"/>
    </source>
</evidence>
<evidence type="ECO:0000256" key="4">
    <source>
        <dbReference type="ARBA" id="ARBA00022840"/>
    </source>
</evidence>
<evidence type="ECO:0000259" key="10">
    <source>
        <dbReference type="PROSITE" id="PS50929"/>
    </source>
</evidence>
<dbReference type="Pfam" id="PF00005">
    <property type="entry name" value="ABC_tran"/>
    <property type="match status" value="2"/>
</dbReference>
<dbReference type="SUPFAM" id="SSF90123">
    <property type="entry name" value="ABC transporter transmembrane region"/>
    <property type="match status" value="2"/>
</dbReference>
<sequence>MKPFDPEVFSTVPETRRPFVALGVVGILQGVATIATAFALTGVVVAIARSADVRMPLTWLVVLFAARGLLAAAAEYVAARAGAVVSTALRARLLAAWAGRPDGIRPAAATQLTLATSGCASVEPYVARYLPALVAAAIVPVGAVVTLAIVDWPSALVVVLTLPLLPLFAALIGRATQDETARRWRALADLGGHFLDVVRGLPTLVNYGRGERQLGTIRAVSQEHRVATMRTLRIAFLSSAALELLATISVAIVAVLCGVRLADGAMPLSMAMVAILLAPEAYWPIRRVGQEFHSAADGAQALAEIQAELSARDGAAAAAGAGEAGAGVAADDRRGALPALAAVEMREVTYTYPGAPEPVLAGIDLDAGPGLTAITGPSGVGKTTLIELIAGLRAPDSGTVTAPPCHVVTQRPYLPTGTLGRALALGNGAAPQAIWSALRDVGLDGFVAGLPDGLETVVGDDGFGLSAGQRARIGLARALLAPESVILLDEPTAHLDDASVAIAHTAIAQLATRRAVLAITHRPELVALADREIRVASERVPLSAERARPGSADASASPRGDLDAGPRGSSGAARGADTSHGAATKPLLAEVASVSSPSDTAAVQRLVHGEGGSQRTTAASAGAGRSRRQAPPERVPLPALGLPDLRTLRLTRPLLAAGVIGGLALASGVALTATSGWLIVKADERPVIQTLLAAIVAVRTFGISRPVFRYWERLGTHDAAFADLAERRVQTYAALVPLTPARLGRRGRSDLLTGVVDDLDDIVGAQIRVTVPGLSALIAWAITVAVTAGFDLRIGAWVAALGLVVLAIALLAERLEAVGAAQLLRARADVNRVAATLTGQATEIAAIGAGPAVLAELEAASRAWVDTTMRQARGRALAAAGILLAVGATTLAVAVTLAGDTRHTAPVAAMLVLAPVAATDALTPLAEAARALARARGSATRLRGVLDQEPAVAQALDPQAGGTTGNPQDAASRARLDTKARASNRANTSPGVGGDNGGGADTEASERHTPIALRDISARWTLERPLALAPIDLDVPAGTHLAIVGPNGAGKSTLLAVLARHLDPESGTYFLDETDACRMPLPAARGRLAVVDDSPYVFASTLRENLRFAATEPTDGALIEALERAGLGAWLRGLPDGLETRLGIGGRGMSGGEQARLGLARALVSQRPVVLLDEPVAHLDSATARAVIDDLLSASDTRTVIMVSHREDGRDGFDRVLALQPPLP</sequence>
<evidence type="ECO:0000256" key="5">
    <source>
        <dbReference type="ARBA" id="ARBA00022989"/>
    </source>
</evidence>
<feature type="domain" description="ABC transporter" evidence="9">
    <location>
        <begin position="343"/>
        <end position="562"/>
    </location>
</feature>
<feature type="transmembrane region" description="Helical" evidence="8">
    <location>
        <begin position="769"/>
        <end position="788"/>
    </location>
</feature>
<dbReference type="RefSeq" id="WP_344061256.1">
    <property type="nucleotide sequence ID" value="NZ_BAAAPN010000011.1"/>
</dbReference>
<evidence type="ECO:0000256" key="7">
    <source>
        <dbReference type="SAM" id="MobiDB-lite"/>
    </source>
</evidence>
<dbReference type="PROSITE" id="PS50893">
    <property type="entry name" value="ABC_TRANSPORTER_2"/>
    <property type="match status" value="2"/>
</dbReference>
<accession>A0ABN2K3D1</accession>
<evidence type="ECO:0000313" key="12">
    <source>
        <dbReference type="Proteomes" id="UP001501475"/>
    </source>
</evidence>
<dbReference type="Pfam" id="PF00664">
    <property type="entry name" value="ABC_membrane"/>
    <property type="match status" value="1"/>
</dbReference>
<organism evidence="11 12">
    <name type="scientific">Nostocoides vanveenii</name>
    <dbReference type="NCBI Taxonomy" id="330835"/>
    <lineage>
        <taxon>Bacteria</taxon>
        <taxon>Bacillati</taxon>
        <taxon>Actinomycetota</taxon>
        <taxon>Actinomycetes</taxon>
        <taxon>Micrococcales</taxon>
        <taxon>Intrasporangiaceae</taxon>
        <taxon>Nostocoides</taxon>
    </lineage>
</organism>
<evidence type="ECO:0000256" key="2">
    <source>
        <dbReference type="ARBA" id="ARBA00022692"/>
    </source>
</evidence>
<name>A0ABN2K3D1_9MICO</name>
<dbReference type="CDD" id="cd03228">
    <property type="entry name" value="ABCC_MRP_Like"/>
    <property type="match status" value="1"/>
</dbReference>
<protein>
    <submittedName>
        <fullName evidence="11">Thiol reductant ABC exporter subunit CydD</fullName>
    </submittedName>
</protein>
<reference evidence="11 12" key="1">
    <citation type="journal article" date="2019" name="Int. J. Syst. Evol. Microbiol.">
        <title>The Global Catalogue of Microorganisms (GCM) 10K type strain sequencing project: providing services to taxonomists for standard genome sequencing and annotation.</title>
        <authorList>
            <consortium name="The Broad Institute Genomics Platform"/>
            <consortium name="The Broad Institute Genome Sequencing Center for Infectious Disease"/>
            <person name="Wu L."/>
            <person name="Ma J."/>
        </authorList>
    </citation>
    <scope>NUCLEOTIDE SEQUENCE [LARGE SCALE GENOMIC DNA]</scope>
    <source>
        <strain evidence="11 12">JCM 15591</strain>
    </source>
</reference>
<dbReference type="InterPro" id="IPR014216">
    <property type="entry name" value="ABC_transptr_CydD"/>
</dbReference>
<feature type="transmembrane region" description="Helical" evidence="8">
    <location>
        <begin position="234"/>
        <end position="262"/>
    </location>
</feature>
<evidence type="ECO:0000259" key="9">
    <source>
        <dbReference type="PROSITE" id="PS50893"/>
    </source>
</evidence>
<keyword evidence="12" id="KW-1185">Reference proteome</keyword>
<feature type="compositionally biased region" description="Low complexity" evidence="7">
    <location>
        <begin position="613"/>
        <end position="624"/>
    </location>
</feature>
<dbReference type="SMART" id="SM00382">
    <property type="entry name" value="AAA"/>
    <property type="match status" value="2"/>
</dbReference>
<feature type="transmembrane region" description="Helical" evidence="8">
    <location>
        <begin position="59"/>
        <end position="83"/>
    </location>
</feature>
<dbReference type="InterPro" id="IPR036640">
    <property type="entry name" value="ABC1_TM_sf"/>
</dbReference>
<dbReference type="InterPro" id="IPR011527">
    <property type="entry name" value="ABC1_TM_dom"/>
</dbReference>
<dbReference type="Gene3D" id="3.40.50.300">
    <property type="entry name" value="P-loop containing nucleotide triphosphate hydrolases"/>
    <property type="match status" value="2"/>
</dbReference>
<feature type="transmembrane region" description="Helical" evidence="8">
    <location>
        <begin position="876"/>
        <end position="899"/>
    </location>
</feature>
<dbReference type="InterPro" id="IPR003593">
    <property type="entry name" value="AAA+_ATPase"/>
</dbReference>
<evidence type="ECO:0000256" key="1">
    <source>
        <dbReference type="ARBA" id="ARBA00004651"/>
    </source>
</evidence>
<dbReference type="PANTHER" id="PTHR24221:SF590">
    <property type="entry name" value="COMPONENT LINKED WITH THE ASSEMBLY OF CYTOCHROME' TRANSPORT TRANSMEMBRANE ATP-BINDING PROTEIN ABC TRANSPORTER CYDD-RELATED"/>
    <property type="match status" value="1"/>
</dbReference>
<feature type="domain" description="ABC transporter" evidence="9">
    <location>
        <begin position="1011"/>
        <end position="1223"/>
    </location>
</feature>
<feature type="domain" description="ABC transmembrane type-1" evidence="10">
    <location>
        <begin position="20"/>
        <end position="297"/>
    </location>
</feature>
<feature type="transmembrane region" description="Helical" evidence="8">
    <location>
        <begin position="155"/>
        <end position="175"/>
    </location>
</feature>
<dbReference type="InterPro" id="IPR017871">
    <property type="entry name" value="ABC_transporter-like_CS"/>
</dbReference>
<feature type="transmembrane region" description="Helical" evidence="8">
    <location>
        <begin position="129"/>
        <end position="149"/>
    </location>
</feature>
<evidence type="ECO:0000313" key="11">
    <source>
        <dbReference type="EMBL" id="GAA1746360.1"/>
    </source>
</evidence>
<feature type="region of interest" description="Disordered" evidence="7">
    <location>
        <begin position="541"/>
        <end position="580"/>
    </location>
</feature>
<feature type="transmembrane region" description="Helical" evidence="8">
    <location>
        <begin position="654"/>
        <end position="680"/>
    </location>
</feature>
<dbReference type="PROSITE" id="PS50929">
    <property type="entry name" value="ABC_TM1F"/>
    <property type="match status" value="2"/>
</dbReference>
<dbReference type="Proteomes" id="UP001501475">
    <property type="component" value="Unassembled WGS sequence"/>
</dbReference>
<dbReference type="InterPro" id="IPR027417">
    <property type="entry name" value="P-loop_NTPase"/>
</dbReference>
<dbReference type="PROSITE" id="PS00211">
    <property type="entry name" value="ABC_TRANSPORTER_1"/>
    <property type="match status" value="2"/>
</dbReference>
<feature type="region of interest" description="Disordered" evidence="7">
    <location>
        <begin position="607"/>
        <end position="638"/>
    </location>
</feature>
<dbReference type="InterPro" id="IPR003439">
    <property type="entry name" value="ABC_transporter-like_ATP-bd"/>
</dbReference>
<keyword evidence="3" id="KW-0547">Nucleotide-binding</keyword>
<dbReference type="CDD" id="cd18584">
    <property type="entry name" value="ABC_6TM_AarD_CydD"/>
    <property type="match status" value="1"/>
</dbReference>
<feature type="domain" description="ABC transmembrane type-1" evidence="10">
    <location>
        <begin position="655"/>
        <end position="934"/>
    </location>
</feature>
<feature type="transmembrane region" description="Helical" evidence="8">
    <location>
        <begin position="794"/>
        <end position="812"/>
    </location>
</feature>